<keyword evidence="3" id="KW-0233">DNA recombination</keyword>
<dbReference type="CDD" id="cd00569">
    <property type="entry name" value="HTH_Hin_like"/>
    <property type="match status" value="1"/>
</dbReference>
<dbReference type="InterPro" id="IPR009057">
    <property type="entry name" value="Homeodomain-like_sf"/>
</dbReference>
<dbReference type="SUPFAM" id="SSF46689">
    <property type="entry name" value="Homeodomain-like"/>
    <property type="match status" value="1"/>
</dbReference>
<organism evidence="5 6">
    <name type="scientific">Thiospirochaeta perfilievii</name>
    <dbReference type="NCBI Taxonomy" id="252967"/>
    <lineage>
        <taxon>Bacteria</taxon>
        <taxon>Pseudomonadati</taxon>
        <taxon>Spirochaetota</taxon>
        <taxon>Spirochaetia</taxon>
        <taxon>Spirochaetales</taxon>
        <taxon>Spirochaetaceae</taxon>
        <taxon>Thiospirochaeta</taxon>
    </lineage>
</organism>
<geneLocation type="plasmid" evidence="6">
    <name>pspe</name>
</geneLocation>
<proteinExistence type="inferred from homology"/>
<keyword evidence="5" id="KW-0614">Plasmid</keyword>
<dbReference type="EMBL" id="CP035808">
    <property type="protein sequence ID" value="QEN06429.1"/>
    <property type="molecule type" value="Genomic_DNA"/>
</dbReference>
<dbReference type="GO" id="GO:0000150">
    <property type="term" value="F:DNA strand exchange activity"/>
    <property type="evidence" value="ECO:0007669"/>
    <property type="project" value="InterPro"/>
</dbReference>
<dbReference type="Proteomes" id="UP000323824">
    <property type="component" value="Plasmid pSpe"/>
</dbReference>
<dbReference type="KEGG" id="sper:EW093_17120"/>
<evidence type="ECO:0000256" key="3">
    <source>
        <dbReference type="ARBA" id="ARBA00023172"/>
    </source>
</evidence>
<dbReference type="Gene3D" id="3.40.50.1390">
    <property type="entry name" value="Resolvase, N-terminal catalytic domain"/>
    <property type="match status" value="1"/>
</dbReference>
<evidence type="ECO:0000259" key="4">
    <source>
        <dbReference type="PROSITE" id="PS51736"/>
    </source>
</evidence>
<evidence type="ECO:0000256" key="1">
    <source>
        <dbReference type="ARBA" id="ARBA00009913"/>
    </source>
</evidence>
<reference evidence="5 6" key="2">
    <citation type="submission" date="2019-09" db="EMBL/GenBank/DDBJ databases">
        <title>Complete Genome Sequence and Methylome Analysis of free living Spirochaetas.</title>
        <authorList>
            <person name="Leshcheva N."/>
            <person name="Mikheeva N."/>
        </authorList>
    </citation>
    <scope>NUCLEOTIDE SEQUENCE [LARGE SCALE GENOMIC DNA]</scope>
    <source>
        <strain evidence="5 6">P</strain>
        <plasmid evidence="6">pspe</plasmid>
    </source>
</reference>
<dbReference type="InterPro" id="IPR006119">
    <property type="entry name" value="Resolv_N"/>
</dbReference>
<dbReference type="PANTHER" id="PTHR30461:SF2">
    <property type="entry name" value="SERINE RECOMBINASE PINE-RELATED"/>
    <property type="match status" value="1"/>
</dbReference>
<dbReference type="InterPro" id="IPR036162">
    <property type="entry name" value="Resolvase-like_N_sf"/>
</dbReference>
<evidence type="ECO:0000313" key="5">
    <source>
        <dbReference type="EMBL" id="QEN06429.1"/>
    </source>
</evidence>
<keyword evidence="2" id="KW-0238">DNA-binding</keyword>
<name>A0A5C1QH62_9SPIO</name>
<dbReference type="OrthoDB" id="9797501at2"/>
<dbReference type="InterPro" id="IPR050639">
    <property type="entry name" value="SSR_resolvase"/>
</dbReference>
<gene>
    <name evidence="5" type="ORF">EW093_17120</name>
</gene>
<dbReference type="Pfam" id="PF00239">
    <property type="entry name" value="Resolvase"/>
    <property type="match status" value="1"/>
</dbReference>
<sequence length="198" mass="22991">MIIAYSRVSSKEQDKEKYRTFFNRYENTMNIKFNDIILEQVSASKTKLEDRNLWNYITNPNIKKIVVTEISRIGRNTRDGVKLLKHITNQREDLEIYVVMSNLTIKSNMSAEEEFIFDLQLSLAKREVKLLGERTKLGIQRARESGKHIGRPFGSTKITKEKELQIKALLALGEKKSEIARVTNISRTTLYNYLSDKG</sequence>
<evidence type="ECO:0000256" key="2">
    <source>
        <dbReference type="ARBA" id="ARBA00023125"/>
    </source>
</evidence>
<comment type="similarity">
    <text evidence="1">Belongs to the site-specific recombinase resolvase family.</text>
</comment>
<dbReference type="PANTHER" id="PTHR30461">
    <property type="entry name" value="DNA-INVERTASE FROM LAMBDOID PROPHAGE"/>
    <property type="match status" value="1"/>
</dbReference>
<dbReference type="SUPFAM" id="SSF53041">
    <property type="entry name" value="Resolvase-like"/>
    <property type="match status" value="1"/>
</dbReference>
<dbReference type="PROSITE" id="PS51736">
    <property type="entry name" value="RECOMBINASES_3"/>
    <property type="match status" value="1"/>
</dbReference>
<reference evidence="5 6" key="1">
    <citation type="submission" date="2019-02" db="EMBL/GenBank/DDBJ databases">
        <authorList>
            <person name="Fomenkov A."/>
            <person name="Dubinina G."/>
            <person name="Grabovich M."/>
            <person name="Vincze T."/>
            <person name="Roberts R.J."/>
        </authorList>
    </citation>
    <scope>NUCLEOTIDE SEQUENCE [LARGE SCALE GENOMIC DNA]</scope>
    <source>
        <strain evidence="5 6">P</strain>
        <plasmid evidence="6">pspe</plasmid>
    </source>
</reference>
<protein>
    <submittedName>
        <fullName evidence="5">Recombinase family protein</fullName>
    </submittedName>
</protein>
<dbReference type="Gene3D" id="1.10.10.60">
    <property type="entry name" value="Homeodomain-like"/>
    <property type="match status" value="1"/>
</dbReference>
<dbReference type="InterPro" id="IPR006120">
    <property type="entry name" value="Resolvase_HTH_dom"/>
</dbReference>
<dbReference type="Pfam" id="PF02796">
    <property type="entry name" value="HTH_7"/>
    <property type="match status" value="1"/>
</dbReference>
<accession>A0A5C1QH62</accession>
<evidence type="ECO:0000313" key="6">
    <source>
        <dbReference type="Proteomes" id="UP000323824"/>
    </source>
</evidence>
<keyword evidence="6" id="KW-1185">Reference proteome</keyword>
<dbReference type="AlphaFoldDB" id="A0A5C1QH62"/>
<dbReference type="GO" id="GO:0003677">
    <property type="term" value="F:DNA binding"/>
    <property type="evidence" value="ECO:0007669"/>
    <property type="project" value="UniProtKB-KW"/>
</dbReference>
<dbReference type="SMART" id="SM00857">
    <property type="entry name" value="Resolvase"/>
    <property type="match status" value="1"/>
</dbReference>
<feature type="domain" description="Resolvase/invertase-type recombinase catalytic" evidence="4">
    <location>
        <begin position="1"/>
        <end position="146"/>
    </location>
</feature>
<dbReference type="RefSeq" id="WP_149569654.1">
    <property type="nucleotide sequence ID" value="NZ_CP035808.1"/>
</dbReference>